<dbReference type="Proteomes" id="UP000734854">
    <property type="component" value="Unassembled WGS sequence"/>
</dbReference>
<reference evidence="1 2" key="1">
    <citation type="submission" date="2020-08" db="EMBL/GenBank/DDBJ databases">
        <title>Plant Genome Project.</title>
        <authorList>
            <person name="Zhang R.-G."/>
        </authorList>
    </citation>
    <scope>NUCLEOTIDE SEQUENCE [LARGE SCALE GENOMIC DNA]</scope>
    <source>
        <tissue evidence="1">Rhizome</tissue>
    </source>
</reference>
<keyword evidence="2" id="KW-1185">Reference proteome</keyword>
<dbReference type="PANTHER" id="PTHR34538">
    <property type="entry name" value="EXPRESSED PROTEIN"/>
    <property type="match status" value="1"/>
</dbReference>
<dbReference type="AlphaFoldDB" id="A0A8J5FW01"/>
<evidence type="ECO:0000313" key="2">
    <source>
        <dbReference type="Proteomes" id="UP000734854"/>
    </source>
</evidence>
<sequence length="183" mass="19977">MARRARKDRKPAPNPTHSAALTTGIFGFPRGKMATVKADQRWNKAKKIGKSSISMSFSVLLSSTSYCALASLSLSPLAQVAAPIINTVLPSAAPTSMSLFFSEVVEMAFAGGMVAALEAAGVGGKRRFKSLYYGLRAKIERQLATGYNARRRRRESKRRRSSFHYDPFSYALNFDDTSASLSL</sequence>
<accession>A0A8J5FW01</accession>
<proteinExistence type="predicted"/>
<organism evidence="1 2">
    <name type="scientific">Zingiber officinale</name>
    <name type="common">Ginger</name>
    <name type="synonym">Amomum zingiber</name>
    <dbReference type="NCBI Taxonomy" id="94328"/>
    <lineage>
        <taxon>Eukaryota</taxon>
        <taxon>Viridiplantae</taxon>
        <taxon>Streptophyta</taxon>
        <taxon>Embryophyta</taxon>
        <taxon>Tracheophyta</taxon>
        <taxon>Spermatophyta</taxon>
        <taxon>Magnoliopsida</taxon>
        <taxon>Liliopsida</taxon>
        <taxon>Zingiberales</taxon>
        <taxon>Zingiberaceae</taxon>
        <taxon>Zingiber</taxon>
    </lineage>
</organism>
<dbReference type="PANTHER" id="PTHR34538:SF13">
    <property type="entry name" value="OS02G0637200 PROTEIN"/>
    <property type="match status" value="1"/>
</dbReference>
<gene>
    <name evidence="1" type="ORF">ZIOFF_043991</name>
</gene>
<evidence type="ECO:0000313" key="1">
    <source>
        <dbReference type="EMBL" id="KAG6496143.1"/>
    </source>
</evidence>
<name>A0A8J5FW01_ZINOF</name>
<protein>
    <submittedName>
        <fullName evidence="1">Uncharacterized protein</fullName>
    </submittedName>
</protein>
<comment type="caution">
    <text evidence="1">The sequence shown here is derived from an EMBL/GenBank/DDBJ whole genome shotgun (WGS) entry which is preliminary data.</text>
</comment>
<dbReference type="EMBL" id="JACMSC010000012">
    <property type="protein sequence ID" value="KAG6496143.1"/>
    <property type="molecule type" value="Genomic_DNA"/>
</dbReference>